<dbReference type="GO" id="GO:0016740">
    <property type="term" value="F:transferase activity"/>
    <property type="evidence" value="ECO:0007669"/>
    <property type="project" value="UniProtKB-KW"/>
</dbReference>
<dbReference type="Pfam" id="PF00117">
    <property type="entry name" value="GATase"/>
    <property type="match status" value="1"/>
</dbReference>
<dbReference type="PROSITE" id="PS51273">
    <property type="entry name" value="GATASE_TYPE_1"/>
    <property type="match status" value="1"/>
</dbReference>
<dbReference type="PANTHER" id="PTHR42695">
    <property type="entry name" value="GLUTAMINE AMIDOTRANSFERASE YLR126C-RELATED"/>
    <property type="match status" value="1"/>
</dbReference>
<evidence type="ECO:0000313" key="3">
    <source>
        <dbReference type="Proteomes" id="UP000509594"/>
    </source>
</evidence>
<dbReference type="OrthoDB" id="7388at2157"/>
<keyword evidence="2" id="KW-0808">Transferase</keyword>
<dbReference type="FunFam" id="3.40.50.880:FF:000033">
    <property type="entry name" value="Glutamine amidotransferase class-I"/>
    <property type="match status" value="1"/>
</dbReference>
<dbReference type="Proteomes" id="UP000509594">
    <property type="component" value="Chromosome"/>
</dbReference>
<evidence type="ECO:0000313" key="2">
    <source>
        <dbReference type="EMBL" id="QLC49330.1"/>
    </source>
</evidence>
<gene>
    <name evidence="2" type="ORF">HWN40_03155</name>
</gene>
<dbReference type="InterPro" id="IPR044992">
    <property type="entry name" value="ChyE-like"/>
</dbReference>
<proteinExistence type="predicted"/>
<dbReference type="AlphaFoldDB" id="A0A7D5J7X5"/>
<protein>
    <submittedName>
        <fullName evidence="2">Type 1 glutamine amidotransferase</fullName>
    </submittedName>
</protein>
<dbReference type="GeneID" id="55820640"/>
<keyword evidence="2" id="KW-0315">Glutamine amidotransferase</keyword>
<keyword evidence="3" id="KW-1185">Reference proteome</keyword>
<dbReference type="CDD" id="cd01741">
    <property type="entry name" value="GATase1_1"/>
    <property type="match status" value="1"/>
</dbReference>
<dbReference type="RefSeq" id="WP_176964393.1">
    <property type="nucleotide sequence ID" value="NZ_CP058215.1"/>
</dbReference>
<dbReference type="PANTHER" id="PTHR42695:SF5">
    <property type="entry name" value="GLUTAMINE AMIDOTRANSFERASE YLR126C-RELATED"/>
    <property type="match status" value="1"/>
</dbReference>
<dbReference type="KEGG" id="mzi:HWN40_03155"/>
<dbReference type="SUPFAM" id="SSF52317">
    <property type="entry name" value="Class I glutamine amidotransferase-like"/>
    <property type="match status" value="1"/>
</dbReference>
<organism evidence="2 3">
    <name type="scientific">Methanolobus zinderi</name>
    <dbReference type="NCBI Taxonomy" id="536044"/>
    <lineage>
        <taxon>Archaea</taxon>
        <taxon>Methanobacteriati</taxon>
        <taxon>Methanobacteriota</taxon>
        <taxon>Stenosarchaea group</taxon>
        <taxon>Methanomicrobia</taxon>
        <taxon>Methanosarcinales</taxon>
        <taxon>Methanosarcinaceae</taxon>
        <taxon>Methanolobus</taxon>
    </lineage>
</organism>
<accession>A0A7D5J7X5</accession>
<dbReference type="InterPro" id="IPR029062">
    <property type="entry name" value="Class_I_gatase-like"/>
</dbReference>
<reference evidence="2 3" key="1">
    <citation type="submission" date="2020-06" db="EMBL/GenBank/DDBJ databases">
        <title>Methanolobus halotolerans sp. nov., isolated from a saline lake Tus in Siberia.</title>
        <authorList>
            <person name="Shen Y."/>
            <person name="Chen S.-C."/>
            <person name="Lai M.-C."/>
            <person name="Huang H.-H."/>
            <person name="Chiu H.-H."/>
            <person name="Tang S.-L."/>
            <person name="Rogozin D.Y."/>
            <person name="Degermendzhy A.G."/>
        </authorList>
    </citation>
    <scope>NUCLEOTIDE SEQUENCE [LARGE SCALE GENOMIC DNA]</scope>
    <source>
        <strain evidence="2 3">DSM 21339</strain>
    </source>
</reference>
<feature type="domain" description="Glutamine amidotransferase" evidence="1">
    <location>
        <begin position="43"/>
        <end position="181"/>
    </location>
</feature>
<sequence>MRIHCLQHLEFETLGNINQWVLSRGHTLSKSMPYAGDTFPDPDEFDLLVIMGGLMSVYQEDSFSWLKPEKEFVKKCLDTGKSVFGICFGAQMLAEILGSKVTQNRYKEIGWHKVRLTGKYEVAGLLSGFPDEFTAFQWHGDTFELPEKAIRLFESDACREQGFIYGANVLAVQFHPETDEKSIHDLVENCRNDLVDDRYIQNEDAIISKQDFVKGSASLMFSILDWFESGVQSGTGSKVQSMTCRS</sequence>
<evidence type="ECO:0000259" key="1">
    <source>
        <dbReference type="Pfam" id="PF00117"/>
    </source>
</evidence>
<dbReference type="InterPro" id="IPR017926">
    <property type="entry name" value="GATASE"/>
</dbReference>
<dbReference type="Gene3D" id="3.40.50.880">
    <property type="match status" value="1"/>
</dbReference>
<dbReference type="GO" id="GO:0005829">
    <property type="term" value="C:cytosol"/>
    <property type="evidence" value="ECO:0007669"/>
    <property type="project" value="TreeGrafter"/>
</dbReference>
<name>A0A7D5J7X5_9EURY</name>
<dbReference type="EMBL" id="CP058215">
    <property type="protein sequence ID" value="QLC49330.1"/>
    <property type="molecule type" value="Genomic_DNA"/>
</dbReference>